<comment type="pathway">
    <text evidence="1">Secondary metabolite biosynthesis; terpenoid biosynthesis.</text>
</comment>
<dbReference type="FunFam" id="1.50.10.130:FF:000001">
    <property type="entry name" value="Isoprene synthase, chloroplastic"/>
    <property type="match status" value="1"/>
</dbReference>
<dbReference type="Pfam" id="PF01397">
    <property type="entry name" value="Terpene_synth"/>
    <property type="match status" value="1"/>
</dbReference>
<reference evidence="7" key="1">
    <citation type="submission" date="2018-01" db="EMBL/GenBank/DDBJ databases">
        <authorList>
            <person name="Mao J.F."/>
        </authorList>
    </citation>
    <scope>NUCLEOTIDE SEQUENCE</scope>
    <source>
        <strain evidence="7">Huo1</strain>
        <tissue evidence="7">Leaf</tissue>
    </source>
</reference>
<dbReference type="AlphaFoldDB" id="A0A8X8Y487"/>
<dbReference type="Proteomes" id="UP000298416">
    <property type="component" value="Unassembled WGS sequence"/>
</dbReference>
<dbReference type="InterPro" id="IPR036965">
    <property type="entry name" value="Terpene_synth_N_sf"/>
</dbReference>
<evidence type="ECO:0000256" key="3">
    <source>
        <dbReference type="ARBA" id="ARBA00022842"/>
    </source>
</evidence>
<dbReference type="Pfam" id="PF03936">
    <property type="entry name" value="Terpene_synth_C"/>
    <property type="match status" value="1"/>
</dbReference>
<dbReference type="Gene3D" id="1.10.600.10">
    <property type="entry name" value="Farnesyl Diphosphate Synthase"/>
    <property type="match status" value="1"/>
</dbReference>
<comment type="caution">
    <text evidence="7">The sequence shown here is derived from an EMBL/GenBank/DDBJ whole genome shotgun (WGS) entry which is preliminary data.</text>
</comment>
<dbReference type="InterPro" id="IPR008949">
    <property type="entry name" value="Isoprenoid_synthase_dom_sf"/>
</dbReference>
<sequence length="477" mass="55433">MSTVNSNSFYHRPEANFSPSLWGDRFINYISDSNVTEKYSKTVEVLKNDVKSLLTTPETKMIDTMNLIDTIERLGIAYHFENEIEEILQHYFHLNTNYQDDEVYDLYTVSLHFRLFRQHGHPIPSEIFGKWLDVDGKFEESLKSDAKGLLSLYEASYLRTRGETILDDALAFTTATLKSMAPNLKSPLKEQVVHALVQPLHFNIPRVEASRFISVYEEEEQKNETLMKLAKIDYNLLQIIHKEELSHISRWDDGEIAQLPEYMRPLYKAVLELYEQFEEELDGEGRSYTVYYAIEALKELVRGYLVEAKWFIKGYLPPFEEYLSNGLVTSTYHYLTATSYLGMGSARKQDFEWLSKEPKMLVAALEICRLVDDAASYEVEKERGQVATGIDSYMRENGVTKEEAKAKFWEMCMDAWKDSNEEYIKACCYISKDILMIIFNLERVIDVVYKNSEDGYTHPQKVLEPHIIALLVDPIKV</sequence>
<dbReference type="SUPFAM" id="SSF48576">
    <property type="entry name" value="Terpenoid synthases"/>
    <property type="match status" value="1"/>
</dbReference>
<dbReference type="SUPFAM" id="SSF48239">
    <property type="entry name" value="Terpenoid cyclases/Protein prenyltransferases"/>
    <property type="match status" value="1"/>
</dbReference>
<feature type="domain" description="Terpene synthase metal-binding" evidence="6">
    <location>
        <begin position="247"/>
        <end position="418"/>
    </location>
</feature>
<dbReference type="GO" id="GO:0000287">
    <property type="term" value="F:magnesium ion binding"/>
    <property type="evidence" value="ECO:0007669"/>
    <property type="project" value="InterPro"/>
</dbReference>
<dbReference type="GO" id="GO:0010333">
    <property type="term" value="F:terpene synthase activity"/>
    <property type="evidence" value="ECO:0007669"/>
    <property type="project" value="InterPro"/>
</dbReference>
<evidence type="ECO:0000313" key="8">
    <source>
        <dbReference type="Proteomes" id="UP000298416"/>
    </source>
</evidence>
<dbReference type="InterPro" id="IPR008930">
    <property type="entry name" value="Terpenoid_cyclase/PrenylTrfase"/>
</dbReference>
<dbReference type="InterPro" id="IPR050148">
    <property type="entry name" value="Terpene_synthase-like"/>
</dbReference>
<evidence type="ECO:0000256" key="2">
    <source>
        <dbReference type="ARBA" id="ARBA00022723"/>
    </source>
</evidence>
<protein>
    <recommendedName>
        <fullName evidence="9">Viridiflorene synthase</fullName>
    </recommendedName>
</protein>
<reference evidence="7" key="2">
    <citation type="submission" date="2020-08" db="EMBL/GenBank/DDBJ databases">
        <title>Plant Genome Project.</title>
        <authorList>
            <person name="Zhang R.-G."/>
        </authorList>
    </citation>
    <scope>NUCLEOTIDE SEQUENCE</scope>
    <source>
        <strain evidence="7">Huo1</strain>
        <tissue evidence="7">Leaf</tissue>
    </source>
</reference>
<keyword evidence="3" id="KW-0460">Magnesium</keyword>
<dbReference type="InterPro" id="IPR005630">
    <property type="entry name" value="Terpene_synthase_metal-bd"/>
</dbReference>
<dbReference type="EMBL" id="PNBA02000005">
    <property type="protein sequence ID" value="KAG6423350.1"/>
    <property type="molecule type" value="Genomic_DNA"/>
</dbReference>
<keyword evidence="4" id="KW-0456">Lyase</keyword>
<gene>
    <name evidence="7" type="ORF">SASPL_113744</name>
</gene>
<dbReference type="PANTHER" id="PTHR31225">
    <property type="entry name" value="OS04G0344100 PROTEIN-RELATED"/>
    <property type="match status" value="1"/>
</dbReference>
<keyword evidence="8" id="KW-1185">Reference proteome</keyword>
<name>A0A8X8Y487_SALSN</name>
<dbReference type="GO" id="GO:0016102">
    <property type="term" value="P:diterpenoid biosynthetic process"/>
    <property type="evidence" value="ECO:0007669"/>
    <property type="project" value="InterPro"/>
</dbReference>
<dbReference type="InterPro" id="IPR001906">
    <property type="entry name" value="Terpene_synth_N"/>
</dbReference>
<evidence type="ECO:0000256" key="1">
    <source>
        <dbReference type="ARBA" id="ARBA00004721"/>
    </source>
</evidence>
<proteinExistence type="predicted"/>
<dbReference type="CDD" id="cd00684">
    <property type="entry name" value="Terpene_cyclase_plant_C1"/>
    <property type="match status" value="1"/>
</dbReference>
<dbReference type="InterPro" id="IPR044814">
    <property type="entry name" value="Terpene_cyclase_plant_C1"/>
</dbReference>
<evidence type="ECO:0008006" key="9">
    <source>
        <dbReference type="Google" id="ProtNLM"/>
    </source>
</evidence>
<organism evidence="7">
    <name type="scientific">Salvia splendens</name>
    <name type="common">Scarlet sage</name>
    <dbReference type="NCBI Taxonomy" id="180675"/>
    <lineage>
        <taxon>Eukaryota</taxon>
        <taxon>Viridiplantae</taxon>
        <taxon>Streptophyta</taxon>
        <taxon>Embryophyta</taxon>
        <taxon>Tracheophyta</taxon>
        <taxon>Spermatophyta</taxon>
        <taxon>Magnoliopsida</taxon>
        <taxon>eudicotyledons</taxon>
        <taxon>Gunneridae</taxon>
        <taxon>Pentapetalae</taxon>
        <taxon>asterids</taxon>
        <taxon>lamiids</taxon>
        <taxon>Lamiales</taxon>
        <taxon>Lamiaceae</taxon>
        <taxon>Nepetoideae</taxon>
        <taxon>Mentheae</taxon>
        <taxon>Salviinae</taxon>
        <taxon>Salvia</taxon>
        <taxon>Salvia subgen. Calosphace</taxon>
        <taxon>core Calosphace</taxon>
    </lineage>
</organism>
<dbReference type="PANTHER" id="PTHR31225:SF93">
    <property type="entry name" value="ALPHA-HUMULENE_(-)-(E)-BETA-CARYOPHYLLENE SYNTHASE"/>
    <property type="match status" value="1"/>
</dbReference>
<feature type="domain" description="Terpene synthase N-terminal" evidence="5">
    <location>
        <begin position="21"/>
        <end position="196"/>
    </location>
</feature>
<keyword evidence="2" id="KW-0479">Metal-binding</keyword>
<evidence type="ECO:0000259" key="6">
    <source>
        <dbReference type="Pfam" id="PF03936"/>
    </source>
</evidence>
<dbReference type="Gene3D" id="1.50.10.130">
    <property type="entry name" value="Terpene synthase, N-terminal domain"/>
    <property type="match status" value="1"/>
</dbReference>
<evidence type="ECO:0000259" key="5">
    <source>
        <dbReference type="Pfam" id="PF01397"/>
    </source>
</evidence>
<evidence type="ECO:0000256" key="4">
    <source>
        <dbReference type="ARBA" id="ARBA00023239"/>
    </source>
</evidence>
<accession>A0A8X8Y487</accession>
<evidence type="ECO:0000313" key="7">
    <source>
        <dbReference type="EMBL" id="KAG6423350.1"/>
    </source>
</evidence>